<dbReference type="EMBL" id="ML210423">
    <property type="protein sequence ID" value="TFK18183.1"/>
    <property type="molecule type" value="Genomic_DNA"/>
</dbReference>
<keyword evidence="6" id="KW-0804">Transcription</keyword>
<feature type="region of interest" description="Disordered" evidence="9">
    <location>
        <begin position="286"/>
        <end position="360"/>
    </location>
</feature>
<sequence>MDLHQDGEQGSPYIRDVGIVPPSPDLNHPVDFEPVLDFSSPPFVDSTGSYNNSPFSGHSELSFVTAENDLSFDIFNDDRTNPGLFDNINSAGISTSNDFDYDPAEYDPPHSGSLLMFNDNGYMSPPYQAMPNSASPDHHNSHHRQGSVPYDHSSPSSNGDPADRRSRGSSVSSAYQGQQQPSTFGHSPRLDVAHSFENMTVRSPNWGTEALPHQQKPPSPPRLMMSDNYGMETQEAPTINAPDGDGVMGGPQLHIVPATPIGPGVTGAPFQNSLEPLAQRTELGQPQPQWMNAGGQRQSGPSEPSTSRQASPFRFPAQPNASSSQNNIFSGNSNSNPQGNFLYPQQSRGRSKSDNALEPPSWDHAFIQQQQLQQSNSALALDLEVGSRGVDDGGLGTGSSSTSVNADPNTSGSFQMQNTFGGSSAGGLGGERNGFLSPDTQGQFNMRRTKSESGRMGHRQSRSEDIRGMQQQPNMQHPPQHQQQQSFMGHSSNSNFHHGHSLSLSASQGQQLMFNPNDFTNNSGMQDPNLLSTNNLPLPPIRSLSPGRGHIRRASSGSRSERGVGSDQWLTGYNGGSARASPYPSPNASPRVHYSELELDLERESQLEIPSGHPSAGFENEVALSGRMGMSSTGTGETKALDVNDFLGAASTLTTMTVGGAADKPPPVTALSKPNVTTLRTATASHRRRKNEAGFVCPFPGCGSTFTRSFNLKGHIRSHREEKPFVCHWPGCGKGFARQHDCKRHEQLHTNYRPFTCDGCNRQFARMDALNRHLRSEGGAECAKTQSTMDSKGSTPAAQSPPPKSETQSPPQRARLPARDDGAYVPPGGQWGMTGGTAIGVSL</sequence>
<dbReference type="PANTHER" id="PTHR14003">
    <property type="entry name" value="TRANSCRIPTIONAL REPRESSOR PROTEIN YY"/>
    <property type="match status" value="1"/>
</dbReference>
<evidence type="ECO:0000256" key="1">
    <source>
        <dbReference type="ARBA" id="ARBA00022723"/>
    </source>
</evidence>
<keyword evidence="3 8" id="KW-0863">Zinc-finger</keyword>
<feature type="compositionally biased region" description="Polar residues" evidence="9">
    <location>
        <begin position="784"/>
        <end position="798"/>
    </location>
</feature>
<feature type="region of interest" description="Disordered" evidence="9">
    <location>
        <begin position="777"/>
        <end position="843"/>
    </location>
</feature>
<feature type="compositionally biased region" description="Polar residues" evidence="9">
    <location>
        <begin position="513"/>
        <end position="526"/>
    </location>
</feature>
<feature type="compositionally biased region" description="Polar residues" evidence="9">
    <location>
        <begin position="319"/>
        <end position="348"/>
    </location>
</feature>
<dbReference type="InterPro" id="IPR013087">
    <property type="entry name" value="Znf_C2H2_type"/>
</dbReference>
<feature type="compositionally biased region" description="Polar residues" evidence="9">
    <location>
        <begin position="405"/>
        <end position="420"/>
    </location>
</feature>
<feature type="region of interest" description="Disordered" evidence="9">
    <location>
        <begin position="126"/>
        <end position="189"/>
    </location>
</feature>
<dbReference type="PROSITE" id="PS50157">
    <property type="entry name" value="ZINC_FINGER_C2H2_2"/>
    <property type="match status" value="3"/>
</dbReference>
<keyword evidence="5" id="KW-0805">Transcription regulation</keyword>
<feature type="domain" description="C2H2-type" evidence="10">
    <location>
        <begin position="725"/>
        <end position="754"/>
    </location>
</feature>
<dbReference type="Proteomes" id="UP000307440">
    <property type="component" value="Unassembled WGS sequence"/>
</dbReference>
<feature type="region of interest" description="Disordered" evidence="9">
    <location>
        <begin position="203"/>
        <end position="226"/>
    </location>
</feature>
<evidence type="ECO:0000256" key="8">
    <source>
        <dbReference type="PROSITE-ProRule" id="PRU00042"/>
    </source>
</evidence>
<dbReference type="GO" id="GO:0000785">
    <property type="term" value="C:chromatin"/>
    <property type="evidence" value="ECO:0007669"/>
    <property type="project" value="TreeGrafter"/>
</dbReference>
<evidence type="ECO:0000313" key="11">
    <source>
        <dbReference type="EMBL" id="TFK18183.1"/>
    </source>
</evidence>
<evidence type="ECO:0000259" key="10">
    <source>
        <dbReference type="PROSITE" id="PS50157"/>
    </source>
</evidence>
<dbReference type="STRING" id="230819.A0A5C3KET6"/>
<keyword evidence="4" id="KW-0862">Zinc</keyword>
<feature type="domain" description="C2H2-type" evidence="10">
    <location>
        <begin position="755"/>
        <end position="782"/>
    </location>
</feature>
<reference evidence="11 12" key="1">
    <citation type="journal article" date="2019" name="Nat. Ecol. Evol.">
        <title>Megaphylogeny resolves global patterns of mushroom evolution.</title>
        <authorList>
            <person name="Varga T."/>
            <person name="Krizsan K."/>
            <person name="Foldi C."/>
            <person name="Dima B."/>
            <person name="Sanchez-Garcia M."/>
            <person name="Sanchez-Ramirez S."/>
            <person name="Szollosi G.J."/>
            <person name="Szarkandi J.G."/>
            <person name="Papp V."/>
            <person name="Albert L."/>
            <person name="Andreopoulos W."/>
            <person name="Angelini C."/>
            <person name="Antonin V."/>
            <person name="Barry K.W."/>
            <person name="Bougher N.L."/>
            <person name="Buchanan P."/>
            <person name="Buyck B."/>
            <person name="Bense V."/>
            <person name="Catcheside P."/>
            <person name="Chovatia M."/>
            <person name="Cooper J."/>
            <person name="Damon W."/>
            <person name="Desjardin D."/>
            <person name="Finy P."/>
            <person name="Geml J."/>
            <person name="Haridas S."/>
            <person name="Hughes K."/>
            <person name="Justo A."/>
            <person name="Karasinski D."/>
            <person name="Kautmanova I."/>
            <person name="Kiss B."/>
            <person name="Kocsube S."/>
            <person name="Kotiranta H."/>
            <person name="LaButti K.M."/>
            <person name="Lechner B.E."/>
            <person name="Liimatainen K."/>
            <person name="Lipzen A."/>
            <person name="Lukacs Z."/>
            <person name="Mihaltcheva S."/>
            <person name="Morgado L.N."/>
            <person name="Niskanen T."/>
            <person name="Noordeloos M.E."/>
            <person name="Ohm R.A."/>
            <person name="Ortiz-Santana B."/>
            <person name="Ovrebo C."/>
            <person name="Racz N."/>
            <person name="Riley R."/>
            <person name="Savchenko A."/>
            <person name="Shiryaev A."/>
            <person name="Soop K."/>
            <person name="Spirin V."/>
            <person name="Szebenyi C."/>
            <person name="Tomsovsky M."/>
            <person name="Tulloss R.E."/>
            <person name="Uehling J."/>
            <person name="Grigoriev I.V."/>
            <person name="Vagvolgyi C."/>
            <person name="Papp T."/>
            <person name="Martin F.M."/>
            <person name="Miettinen O."/>
            <person name="Hibbett D.S."/>
            <person name="Nagy L.G."/>
        </authorList>
    </citation>
    <scope>NUCLEOTIDE SEQUENCE [LARGE SCALE GENOMIC DNA]</scope>
    <source>
        <strain evidence="11 12">CBS 121175</strain>
    </source>
</reference>
<dbReference type="GO" id="GO:0000981">
    <property type="term" value="F:DNA-binding transcription factor activity, RNA polymerase II-specific"/>
    <property type="evidence" value="ECO:0007669"/>
    <property type="project" value="TreeGrafter"/>
</dbReference>
<dbReference type="GO" id="GO:0008270">
    <property type="term" value="F:zinc ion binding"/>
    <property type="evidence" value="ECO:0007669"/>
    <property type="project" value="UniProtKB-KW"/>
</dbReference>
<evidence type="ECO:0000256" key="7">
    <source>
        <dbReference type="ARBA" id="ARBA00023242"/>
    </source>
</evidence>
<feature type="compositionally biased region" description="Basic and acidic residues" evidence="9">
    <location>
        <begin position="449"/>
        <end position="467"/>
    </location>
</feature>
<feature type="region of interest" description="Disordered" evidence="9">
    <location>
        <begin position="390"/>
        <end position="591"/>
    </location>
</feature>
<evidence type="ECO:0000256" key="3">
    <source>
        <dbReference type="ARBA" id="ARBA00022771"/>
    </source>
</evidence>
<evidence type="ECO:0000256" key="4">
    <source>
        <dbReference type="ARBA" id="ARBA00022833"/>
    </source>
</evidence>
<keyword evidence="2" id="KW-0677">Repeat</keyword>
<feature type="compositionally biased region" description="Gly residues" evidence="9">
    <location>
        <begin position="829"/>
        <end position="843"/>
    </location>
</feature>
<evidence type="ECO:0000256" key="6">
    <source>
        <dbReference type="ARBA" id="ARBA00023163"/>
    </source>
</evidence>
<keyword evidence="12" id="KW-1185">Reference proteome</keyword>
<dbReference type="GO" id="GO:0000978">
    <property type="term" value="F:RNA polymerase II cis-regulatory region sequence-specific DNA binding"/>
    <property type="evidence" value="ECO:0007669"/>
    <property type="project" value="TreeGrafter"/>
</dbReference>
<feature type="compositionally biased region" description="Polar residues" evidence="9">
    <location>
        <begin position="286"/>
        <end position="310"/>
    </location>
</feature>
<gene>
    <name evidence="11" type="ORF">FA15DRAFT_710095</name>
</gene>
<dbReference type="OrthoDB" id="4748970at2759"/>
<protein>
    <recommendedName>
        <fullName evidence="10">C2H2-type domain-containing protein</fullName>
    </recommendedName>
</protein>
<evidence type="ECO:0000256" key="5">
    <source>
        <dbReference type="ARBA" id="ARBA00023015"/>
    </source>
</evidence>
<feature type="domain" description="C2H2-type" evidence="10">
    <location>
        <begin position="695"/>
        <end position="724"/>
    </location>
</feature>
<feature type="compositionally biased region" description="Low complexity" evidence="9">
    <location>
        <begin position="469"/>
        <end position="512"/>
    </location>
</feature>
<dbReference type="FunFam" id="3.30.160.60:FF:000032">
    <property type="entry name" value="Krueppel-like factor 4"/>
    <property type="match status" value="1"/>
</dbReference>
<evidence type="ECO:0000256" key="9">
    <source>
        <dbReference type="SAM" id="MobiDB-lite"/>
    </source>
</evidence>
<dbReference type="InterPro" id="IPR036236">
    <property type="entry name" value="Znf_C2H2_sf"/>
</dbReference>
<feature type="compositionally biased region" description="Polar residues" evidence="9">
    <location>
        <begin position="168"/>
        <end position="185"/>
    </location>
</feature>
<keyword evidence="7" id="KW-0539">Nucleus</keyword>
<dbReference type="AlphaFoldDB" id="A0A5C3KET6"/>
<dbReference type="GO" id="GO:0005667">
    <property type="term" value="C:transcription regulator complex"/>
    <property type="evidence" value="ECO:0007669"/>
    <property type="project" value="TreeGrafter"/>
</dbReference>
<evidence type="ECO:0000256" key="2">
    <source>
        <dbReference type="ARBA" id="ARBA00022737"/>
    </source>
</evidence>
<evidence type="ECO:0000313" key="12">
    <source>
        <dbReference type="Proteomes" id="UP000307440"/>
    </source>
</evidence>
<feature type="compositionally biased region" description="Gly residues" evidence="9">
    <location>
        <begin position="423"/>
        <end position="432"/>
    </location>
</feature>
<name>A0A5C3KET6_COPMA</name>
<dbReference type="GO" id="GO:0031519">
    <property type="term" value="C:PcG protein complex"/>
    <property type="evidence" value="ECO:0007669"/>
    <property type="project" value="TreeGrafter"/>
</dbReference>
<dbReference type="SUPFAM" id="SSF57667">
    <property type="entry name" value="beta-beta-alpha zinc fingers"/>
    <property type="match status" value="3"/>
</dbReference>
<dbReference type="Gene3D" id="3.30.160.60">
    <property type="entry name" value="Classic Zinc Finger"/>
    <property type="match status" value="3"/>
</dbReference>
<dbReference type="SMART" id="SM00355">
    <property type="entry name" value="ZnF_C2H2"/>
    <property type="match status" value="3"/>
</dbReference>
<dbReference type="Pfam" id="PF00096">
    <property type="entry name" value="zf-C2H2"/>
    <property type="match status" value="2"/>
</dbReference>
<proteinExistence type="predicted"/>
<keyword evidence="1" id="KW-0479">Metal-binding</keyword>
<dbReference type="PROSITE" id="PS00028">
    <property type="entry name" value="ZINC_FINGER_C2H2_1"/>
    <property type="match status" value="2"/>
</dbReference>
<accession>A0A5C3KET6</accession>
<organism evidence="11 12">
    <name type="scientific">Coprinopsis marcescibilis</name>
    <name type="common">Agaric fungus</name>
    <name type="synonym">Psathyrella marcescibilis</name>
    <dbReference type="NCBI Taxonomy" id="230819"/>
    <lineage>
        <taxon>Eukaryota</taxon>
        <taxon>Fungi</taxon>
        <taxon>Dikarya</taxon>
        <taxon>Basidiomycota</taxon>
        <taxon>Agaricomycotina</taxon>
        <taxon>Agaricomycetes</taxon>
        <taxon>Agaricomycetidae</taxon>
        <taxon>Agaricales</taxon>
        <taxon>Agaricineae</taxon>
        <taxon>Psathyrellaceae</taxon>
        <taxon>Coprinopsis</taxon>
    </lineage>
</organism>
<dbReference type="PANTHER" id="PTHR14003:SF23">
    <property type="entry name" value="ZINC FINGER PROTEIN 143"/>
    <property type="match status" value="1"/>
</dbReference>